<dbReference type="GO" id="GO:0016132">
    <property type="term" value="P:brassinosteroid biosynthetic process"/>
    <property type="evidence" value="ECO:0007669"/>
    <property type="project" value="TreeGrafter"/>
</dbReference>
<dbReference type="Pfam" id="PF01222">
    <property type="entry name" value="ERG4_ERG24"/>
    <property type="match status" value="1"/>
</dbReference>
<dbReference type="InterPro" id="IPR018083">
    <property type="entry name" value="Sterol_reductase_CS"/>
</dbReference>
<evidence type="ECO:0000256" key="24">
    <source>
        <dbReference type="SAM" id="Phobius"/>
    </source>
</evidence>
<evidence type="ECO:0000256" key="21">
    <source>
        <dbReference type="ARBA" id="ARBA00047795"/>
    </source>
</evidence>
<keyword evidence="10" id="KW-0752">Steroid biosynthesis</keyword>
<evidence type="ECO:0000256" key="4">
    <source>
        <dbReference type="ARBA" id="ARBA00022516"/>
    </source>
</evidence>
<evidence type="ECO:0000256" key="9">
    <source>
        <dbReference type="ARBA" id="ARBA00022857"/>
    </source>
</evidence>
<comment type="catalytic activity">
    <reaction evidence="22">
        <text>7-dehydrodesmosterol + NADPH + H(+) = desmosterol + NADP(+)</text>
        <dbReference type="Rhea" id="RHEA:46740"/>
        <dbReference type="ChEBI" id="CHEBI:15378"/>
        <dbReference type="ChEBI" id="CHEBI:17737"/>
        <dbReference type="ChEBI" id="CHEBI:27910"/>
        <dbReference type="ChEBI" id="CHEBI:57783"/>
        <dbReference type="ChEBI" id="CHEBI:58349"/>
    </reaction>
    <physiologicalReaction direction="left-to-right" evidence="22">
        <dbReference type="Rhea" id="RHEA:46741"/>
    </physiologicalReaction>
</comment>
<keyword evidence="13" id="KW-0756">Sterol biosynthesis</keyword>
<feature type="region of interest" description="Disordered" evidence="23">
    <location>
        <begin position="1"/>
        <end position="26"/>
    </location>
</feature>
<keyword evidence="4" id="KW-0444">Lipid biosynthesis</keyword>
<keyword evidence="12" id="KW-0560">Oxidoreductase</keyword>
<dbReference type="PROSITE" id="PS01018">
    <property type="entry name" value="STEROL_REDUCT_2"/>
    <property type="match status" value="1"/>
</dbReference>
<evidence type="ECO:0000256" key="13">
    <source>
        <dbReference type="ARBA" id="ARBA00023011"/>
    </source>
</evidence>
<keyword evidence="11 24" id="KW-1133">Transmembrane helix</keyword>
<feature type="transmembrane region" description="Helical" evidence="24">
    <location>
        <begin position="312"/>
        <end position="335"/>
    </location>
</feature>
<evidence type="ECO:0000256" key="18">
    <source>
        <dbReference type="ARBA" id="ARBA00038851"/>
    </source>
</evidence>
<feature type="compositionally biased region" description="Low complexity" evidence="23">
    <location>
        <begin position="12"/>
        <end position="26"/>
    </location>
</feature>
<feature type="transmembrane region" description="Helical" evidence="24">
    <location>
        <begin position="118"/>
        <end position="137"/>
    </location>
</feature>
<organism evidence="25 26">
    <name type="scientific">Plectus sambesii</name>
    <dbReference type="NCBI Taxonomy" id="2011161"/>
    <lineage>
        <taxon>Eukaryota</taxon>
        <taxon>Metazoa</taxon>
        <taxon>Ecdysozoa</taxon>
        <taxon>Nematoda</taxon>
        <taxon>Chromadorea</taxon>
        <taxon>Plectida</taxon>
        <taxon>Plectina</taxon>
        <taxon>Plectoidea</taxon>
        <taxon>Plectidae</taxon>
        <taxon>Plectus</taxon>
    </lineage>
</organism>
<feature type="transmembrane region" description="Helical" evidence="24">
    <location>
        <begin position="64"/>
        <end position="85"/>
    </location>
</feature>
<dbReference type="PANTHER" id="PTHR21257:SF38">
    <property type="entry name" value="7-DEHYDROCHOLESTEROL REDUCTASE"/>
    <property type="match status" value="1"/>
</dbReference>
<evidence type="ECO:0000256" key="17">
    <source>
        <dbReference type="ARBA" id="ARBA00023221"/>
    </source>
</evidence>
<evidence type="ECO:0000256" key="6">
    <source>
        <dbReference type="ARBA" id="ARBA00022692"/>
    </source>
</evidence>
<keyword evidence="25" id="KW-1185">Reference proteome</keyword>
<evidence type="ECO:0000313" key="25">
    <source>
        <dbReference type="Proteomes" id="UP000887566"/>
    </source>
</evidence>
<evidence type="ECO:0000256" key="3">
    <source>
        <dbReference type="ARBA" id="ARBA00005402"/>
    </source>
</evidence>
<comment type="similarity">
    <text evidence="3">Belongs to the ERG4/ERG24 family.</text>
</comment>
<comment type="catalytic activity">
    <reaction evidence="21">
        <text>cholesterol + NADP(+) = 7-dehydrocholesterol + NADPH + H(+)</text>
        <dbReference type="Rhea" id="RHEA:23984"/>
        <dbReference type="ChEBI" id="CHEBI:15378"/>
        <dbReference type="ChEBI" id="CHEBI:16113"/>
        <dbReference type="ChEBI" id="CHEBI:17759"/>
        <dbReference type="ChEBI" id="CHEBI:57783"/>
        <dbReference type="ChEBI" id="CHEBI:58349"/>
        <dbReference type="EC" id="1.3.1.21"/>
    </reaction>
    <physiologicalReaction direction="right-to-left" evidence="21">
        <dbReference type="Rhea" id="RHEA:23986"/>
    </physiologicalReaction>
</comment>
<evidence type="ECO:0000256" key="19">
    <source>
        <dbReference type="ARBA" id="ARBA00039984"/>
    </source>
</evidence>
<evidence type="ECO:0000256" key="10">
    <source>
        <dbReference type="ARBA" id="ARBA00022955"/>
    </source>
</evidence>
<keyword evidence="17" id="KW-0753">Steroid metabolism</keyword>
<evidence type="ECO:0000256" key="8">
    <source>
        <dbReference type="ARBA" id="ARBA00022824"/>
    </source>
</evidence>
<evidence type="ECO:0000313" key="26">
    <source>
        <dbReference type="WBParaSite" id="PSAMB.scaffold1204size34433.g11724.t1"/>
    </source>
</evidence>
<keyword evidence="5" id="KW-0153">Cholesterol metabolism</keyword>
<evidence type="ECO:0000256" key="5">
    <source>
        <dbReference type="ARBA" id="ARBA00022548"/>
    </source>
</evidence>
<dbReference type="GO" id="GO:0047598">
    <property type="term" value="F:7-dehydrocholesterol reductase activity"/>
    <property type="evidence" value="ECO:0007669"/>
    <property type="project" value="UniProtKB-EC"/>
</dbReference>
<dbReference type="PANTHER" id="PTHR21257">
    <property type="entry name" value="DELTA(14)-STEROL REDUCTASE"/>
    <property type="match status" value="1"/>
</dbReference>
<sequence>MSTAAGMRPRRQSSGSSLPPSGRRSSVSLRDVQVAQALVAQQTNKMWSNQISKSFGLFPGRQTWGPALLVVVGPLFVIVYNYAIVELDGSIKKLYLELQTNGIVTSICKMWPSCRDLIAWKIIGIFIGLQLVLSRILPGDQVRGPTSPAGYIPTYTLNGFSCFLLTALLYVLGVFLRLYKGSIIWANFGPILSSMNVLVFALCFLLYIKGLYLPTGPDHGTMGNPLFDFYWGTELHPKILGWDVKQFLTCRVGMTFWGLYIISAVLTQIEWDGYLSDGLLASAGLQLVYVIKFHWWESGYVQTMDMQHDRAGFYRVWGALVFVPAVYFSPVSFLVIHPSSIGRHTAILAFVFGVICTMMTYDIDRQRELFRAAGGNKKIWGRDPYFITAKYKTESGETKANLLLGSGWWGISRHFHFVTELGVALSWIIPVWTKHPLPYLCLPFITCLLLDRAYRDEARCLSKYGPYWLQYCNKVPDLILPGVF</sequence>
<dbReference type="InterPro" id="IPR001171">
    <property type="entry name" value="ERG24_DHCR-like"/>
</dbReference>
<evidence type="ECO:0000256" key="14">
    <source>
        <dbReference type="ARBA" id="ARBA00023098"/>
    </source>
</evidence>
<dbReference type="GO" id="GO:0006695">
    <property type="term" value="P:cholesterol biosynthetic process"/>
    <property type="evidence" value="ECO:0007669"/>
    <property type="project" value="UniProtKB-KW"/>
</dbReference>
<evidence type="ECO:0000256" key="15">
    <source>
        <dbReference type="ARBA" id="ARBA00023136"/>
    </source>
</evidence>
<keyword evidence="14" id="KW-0443">Lipid metabolism</keyword>
<evidence type="ECO:0000256" key="16">
    <source>
        <dbReference type="ARBA" id="ARBA00023166"/>
    </source>
</evidence>
<evidence type="ECO:0000256" key="12">
    <source>
        <dbReference type="ARBA" id="ARBA00023002"/>
    </source>
</evidence>
<keyword evidence="6 24" id="KW-0812">Transmembrane</keyword>
<comment type="pathway">
    <text evidence="2">Steroid biosynthesis; cholesterol biosynthesis.</text>
</comment>
<evidence type="ECO:0000256" key="7">
    <source>
        <dbReference type="ARBA" id="ARBA00022778"/>
    </source>
</evidence>
<comment type="subcellular location">
    <subcellularLocation>
        <location evidence="1">Endoplasmic reticulum membrane</location>
        <topology evidence="1">Multi-pass membrane protein</topology>
    </subcellularLocation>
</comment>
<evidence type="ECO:0000256" key="2">
    <source>
        <dbReference type="ARBA" id="ARBA00004770"/>
    </source>
</evidence>
<feature type="transmembrane region" description="Helical" evidence="24">
    <location>
        <begin position="157"/>
        <end position="176"/>
    </location>
</feature>
<dbReference type="Proteomes" id="UP000887566">
    <property type="component" value="Unplaced"/>
</dbReference>
<proteinExistence type="inferred from homology"/>
<evidence type="ECO:0000256" key="20">
    <source>
        <dbReference type="ARBA" id="ARBA00042688"/>
    </source>
</evidence>
<accession>A0A914USL1</accession>
<evidence type="ECO:0000256" key="11">
    <source>
        <dbReference type="ARBA" id="ARBA00022989"/>
    </source>
</evidence>
<keyword evidence="7" id="KW-0152">Cholesterol biosynthesis</keyword>
<dbReference type="GO" id="GO:0005789">
    <property type="term" value="C:endoplasmic reticulum membrane"/>
    <property type="evidence" value="ECO:0007669"/>
    <property type="project" value="UniProtKB-SubCell"/>
</dbReference>
<keyword evidence="8" id="KW-0256">Endoplasmic reticulum</keyword>
<dbReference type="Gene3D" id="1.20.120.1630">
    <property type="match status" value="1"/>
</dbReference>
<evidence type="ECO:0000256" key="1">
    <source>
        <dbReference type="ARBA" id="ARBA00004477"/>
    </source>
</evidence>
<dbReference type="AlphaFoldDB" id="A0A914USL1"/>
<dbReference type="WBParaSite" id="PSAMB.scaffold1204size34433.g11724.t1">
    <property type="protein sequence ID" value="PSAMB.scaffold1204size34433.g11724.t1"/>
    <property type="gene ID" value="PSAMB.scaffold1204size34433.g11724"/>
</dbReference>
<name>A0A914USL1_9BILA</name>
<evidence type="ECO:0000256" key="23">
    <source>
        <dbReference type="SAM" id="MobiDB-lite"/>
    </source>
</evidence>
<dbReference type="EC" id="1.3.1.21" evidence="18"/>
<feature type="transmembrane region" description="Helical" evidence="24">
    <location>
        <begin position="341"/>
        <end position="361"/>
    </location>
</feature>
<keyword evidence="16" id="KW-1207">Sterol metabolism</keyword>
<protein>
    <recommendedName>
        <fullName evidence="19">7-dehydrocholesterol reductase</fullName>
        <ecNumber evidence="18">1.3.1.21</ecNumber>
    </recommendedName>
    <alternativeName>
        <fullName evidence="20">Sterol Delta(7)-reductase</fullName>
    </alternativeName>
</protein>
<evidence type="ECO:0000256" key="22">
    <source>
        <dbReference type="ARBA" id="ARBA00047826"/>
    </source>
</evidence>
<reference evidence="26" key="1">
    <citation type="submission" date="2022-11" db="UniProtKB">
        <authorList>
            <consortium name="WormBaseParasite"/>
        </authorList>
    </citation>
    <scope>IDENTIFICATION</scope>
</reference>
<keyword evidence="15 24" id="KW-0472">Membrane</keyword>
<feature type="transmembrane region" description="Helical" evidence="24">
    <location>
        <begin position="188"/>
        <end position="208"/>
    </location>
</feature>
<keyword evidence="9" id="KW-0521">NADP</keyword>